<comment type="caution">
    <text evidence="1">The sequence shown here is derived from an EMBL/GenBank/DDBJ whole genome shotgun (WGS) entry which is preliminary data.</text>
</comment>
<name>A0A1G2HJN2_9BACT</name>
<dbReference type="EMBL" id="MHOJ01000019">
    <property type="protein sequence ID" value="OGZ62510.1"/>
    <property type="molecule type" value="Genomic_DNA"/>
</dbReference>
<evidence type="ECO:0008006" key="3">
    <source>
        <dbReference type="Google" id="ProtNLM"/>
    </source>
</evidence>
<organism evidence="1 2">
    <name type="scientific">Candidatus Spechtbacteria bacterium RIFCSPLOWO2_02_FULL_38_8</name>
    <dbReference type="NCBI Taxonomy" id="1802164"/>
    <lineage>
        <taxon>Bacteria</taxon>
        <taxon>Candidatus Spechtiibacteriota</taxon>
    </lineage>
</organism>
<dbReference type="STRING" id="1802164.A3H51_01675"/>
<dbReference type="AlphaFoldDB" id="A0A1G2HJN2"/>
<gene>
    <name evidence="1" type="ORF">A3H51_01675</name>
</gene>
<dbReference type="Proteomes" id="UP000178509">
    <property type="component" value="Unassembled WGS sequence"/>
</dbReference>
<evidence type="ECO:0000313" key="2">
    <source>
        <dbReference type="Proteomes" id="UP000178509"/>
    </source>
</evidence>
<sequence>MTKEDKILYFGYGANMTREMMAWITGNENLKGHPAKIRGFKLGVQKLNQIPSEVSQTSSAPVSPQQILRENWGENFESYVMFRADPDSEVAGTIWELTNYERELVRNWELIDFGWYEDLRGVRTNIQEGEEVVIETEVLRENQEIDRQVDGLKYEPFLMPQSEFKRIAERERGEYLERQRIIEKKIKFK</sequence>
<accession>A0A1G2HJN2</accession>
<protein>
    <recommendedName>
        <fullName evidence="3">Gamma-glutamylcyclotransferase AIG2-like domain-containing protein</fullName>
    </recommendedName>
</protein>
<reference evidence="1 2" key="1">
    <citation type="journal article" date="2016" name="Nat. Commun.">
        <title>Thousands of microbial genomes shed light on interconnected biogeochemical processes in an aquifer system.</title>
        <authorList>
            <person name="Anantharaman K."/>
            <person name="Brown C.T."/>
            <person name="Hug L.A."/>
            <person name="Sharon I."/>
            <person name="Castelle C.J."/>
            <person name="Probst A.J."/>
            <person name="Thomas B.C."/>
            <person name="Singh A."/>
            <person name="Wilkins M.J."/>
            <person name="Karaoz U."/>
            <person name="Brodie E.L."/>
            <person name="Williams K.H."/>
            <person name="Hubbard S.S."/>
            <person name="Banfield J.F."/>
        </authorList>
    </citation>
    <scope>NUCLEOTIDE SEQUENCE [LARGE SCALE GENOMIC DNA]</scope>
</reference>
<evidence type="ECO:0000313" key="1">
    <source>
        <dbReference type="EMBL" id="OGZ62510.1"/>
    </source>
</evidence>
<dbReference type="Gene3D" id="3.10.490.10">
    <property type="entry name" value="Gamma-glutamyl cyclotransferase-like"/>
    <property type="match status" value="1"/>
</dbReference>
<proteinExistence type="predicted"/>